<name>A0A9W6WMN3_9STRA</name>
<evidence type="ECO:0000313" key="2">
    <source>
        <dbReference type="Proteomes" id="UP001165083"/>
    </source>
</evidence>
<dbReference type="OrthoDB" id="77463at2759"/>
<gene>
    <name evidence="1" type="ORF">Plil01_000746100</name>
</gene>
<organism evidence="1 2">
    <name type="scientific">Phytophthora lilii</name>
    <dbReference type="NCBI Taxonomy" id="2077276"/>
    <lineage>
        <taxon>Eukaryota</taxon>
        <taxon>Sar</taxon>
        <taxon>Stramenopiles</taxon>
        <taxon>Oomycota</taxon>
        <taxon>Peronosporomycetes</taxon>
        <taxon>Peronosporales</taxon>
        <taxon>Peronosporaceae</taxon>
        <taxon>Phytophthora</taxon>
    </lineage>
</organism>
<dbReference type="Gene3D" id="2.30.30.100">
    <property type="match status" value="1"/>
</dbReference>
<dbReference type="AlphaFoldDB" id="A0A9W6WMN3"/>
<accession>A0A9W6WMN3</accession>
<comment type="caution">
    <text evidence="1">The sequence shown here is derived from an EMBL/GenBank/DDBJ whole genome shotgun (WGS) entry which is preliminary data.</text>
</comment>
<protein>
    <submittedName>
        <fullName evidence="1">Unnamed protein product</fullName>
    </submittedName>
</protein>
<evidence type="ECO:0000313" key="1">
    <source>
        <dbReference type="EMBL" id="GMF19500.1"/>
    </source>
</evidence>
<proteinExistence type="predicted"/>
<reference evidence="1" key="1">
    <citation type="submission" date="2023-04" db="EMBL/GenBank/DDBJ databases">
        <title>Phytophthora lilii NBRC 32176.</title>
        <authorList>
            <person name="Ichikawa N."/>
            <person name="Sato H."/>
            <person name="Tonouchi N."/>
        </authorList>
    </citation>
    <scope>NUCLEOTIDE SEQUENCE</scope>
    <source>
        <strain evidence="1">NBRC 32176</strain>
    </source>
</reference>
<sequence length="134" mass="14612">MASESALFDQLAALIGQPVRVRLQDDTSTDGVLYCIDPDTDHVALLCFSGPRDARDYSVKILLAHHVRGIAKEPQDDAGLPTLGALREELLAPAGDVAGLDDTASDRGRRERLCQFLTKVRGPSIWITARRCNL</sequence>
<dbReference type="EMBL" id="BSXW01000346">
    <property type="protein sequence ID" value="GMF19500.1"/>
    <property type="molecule type" value="Genomic_DNA"/>
</dbReference>
<dbReference type="Proteomes" id="UP001165083">
    <property type="component" value="Unassembled WGS sequence"/>
</dbReference>
<keyword evidence="2" id="KW-1185">Reference proteome</keyword>